<sequence length="107" mass="11218">MPANAVDKAASEAKAAASSVAEAATQIAAQAEKSFSEAAKRFEKVVSEGMEQVRAQSRTYTDTAGQHLDEAQRYTTEKIRERPLLAAGAALGVGLLVGLLLSGGRNR</sequence>
<organism evidence="3 4">
    <name type="scientific">Phenylobacterium conjunctum</name>
    <dbReference type="NCBI Taxonomy" id="1298959"/>
    <lineage>
        <taxon>Bacteria</taxon>
        <taxon>Pseudomonadati</taxon>
        <taxon>Pseudomonadota</taxon>
        <taxon>Alphaproteobacteria</taxon>
        <taxon>Caulobacterales</taxon>
        <taxon>Caulobacteraceae</taxon>
        <taxon>Phenylobacterium</taxon>
    </lineage>
</organism>
<protein>
    <recommendedName>
        <fullName evidence="2">DUF883 domain-containing protein</fullName>
    </recommendedName>
</protein>
<name>A0ABW3T5R2_9CAUL</name>
<gene>
    <name evidence="3" type="ORF">ACFQ27_18155</name>
</gene>
<evidence type="ECO:0000313" key="4">
    <source>
        <dbReference type="Proteomes" id="UP001597216"/>
    </source>
</evidence>
<reference evidence="4" key="1">
    <citation type="journal article" date="2019" name="Int. J. Syst. Evol. Microbiol.">
        <title>The Global Catalogue of Microorganisms (GCM) 10K type strain sequencing project: providing services to taxonomists for standard genome sequencing and annotation.</title>
        <authorList>
            <consortium name="The Broad Institute Genomics Platform"/>
            <consortium name="The Broad Institute Genome Sequencing Center for Infectious Disease"/>
            <person name="Wu L."/>
            <person name="Ma J."/>
        </authorList>
    </citation>
    <scope>NUCLEOTIDE SEQUENCE [LARGE SCALE GENOMIC DNA]</scope>
    <source>
        <strain evidence="4">CCUG 55074</strain>
    </source>
</reference>
<dbReference type="Proteomes" id="UP001597216">
    <property type="component" value="Unassembled WGS sequence"/>
</dbReference>
<dbReference type="EMBL" id="JBHTLQ010000061">
    <property type="protein sequence ID" value="MFD1192519.1"/>
    <property type="molecule type" value="Genomic_DNA"/>
</dbReference>
<dbReference type="Pfam" id="PF19029">
    <property type="entry name" value="DUF883_C"/>
    <property type="match status" value="1"/>
</dbReference>
<proteinExistence type="predicted"/>
<evidence type="ECO:0000256" key="1">
    <source>
        <dbReference type="SAM" id="Phobius"/>
    </source>
</evidence>
<evidence type="ECO:0000313" key="3">
    <source>
        <dbReference type="EMBL" id="MFD1192519.1"/>
    </source>
</evidence>
<accession>A0ABW3T5R2</accession>
<keyword evidence="1" id="KW-0812">Transmembrane</keyword>
<keyword evidence="1" id="KW-0472">Membrane</keyword>
<keyword evidence="4" id="KW-1185">Reference proteome</keyword>
<feature type="domain" description="DUF883" evidence="2">
    <location>
        <begin position="75"/>
        <end position="102"/>
    </location>
</feature>
<feature type="transmembrane region" description="Helical" evidence="1">
    <location>
        <begin position="83"/>
        <end position="101"/>
    </location>
</feature>
<keyword evidence="1" id="KW-1133">Transmembrane helix</keyword>
<comment type="caution">
    <text evidence="3">The sequence shown here is derived from an EMBL/GenBank/DDBJ whole genome shotgun (WGS) entry which is preliminary data.</text>
</comment>
<dbReference type="RefSeq" id="WP_374346008.1">
    <property type="nucleotide sequence ID" value="NZ_JBHTLQ010000061.1"/>
</dbReference>
<dbReference type="InterPro" id="IPR043605">
    <property type="entry name" value="DUF883_C"/>
</dbReference>
<evidence type="ECO:0000259" key="2">
    <source>
        <dbReference type="Pfam" id="PF19029"/>
    </source>
</evidence>